<dbReference type="AlphaFoldDB" id="A0A346A415"/>
<keyword evidence="1" id="KW-0346">Stress response</keyword>
<gene>
    <name evidence="5" type="ORF">DW352_07675</name>
</gene>
<dbReference type="InterPro" id="IPR008978">
    <property type="entry name" value="HSP20-like_chaperone"/>
</dbReference>
<dbReference type="InterPro" id="IPR037913">
    <property type="entry name" value="ACD_IbpA/B"/>
</dbReference>
<evidence type="ECO:0000256" key="2">
    <source>
        <dbReference type="PROSITE-ProRule" id="PRU00285"/>
    </source>
</evidence>
<dbReference type="OrthoDB" id="9810618at2"/>
<dbReference type="PANTHER" id="PTHR47062:SF1">
    <property type="entry name" value="SMALL HEAT SHOCK PROTEIN IBPA"/>
    <property type="match status" value="1"/>
</dbReference>
<dbReference type="RefSeq" id="WP_115694291.1">
    <property type="nucleotide sequence ID" value="NZ_CP031417.1"/>
</dbReference>
<dbReference type="CDD" id="cd06470">
    <property type="entry name" value="ACD_IbpA-B_like"/>
    <property type="match status" value="1"/>
</dbReference>
<evidence type="ECO:0000256" key="1">
    <source>
        <dbReference type="ARBA" id="ARBA00023016"/>
    </source>
</evidence>
<dbReference type="Proteomes" id="UP000254889">
    <property type="component" value="Chromosome"/>
</dbReference>
<feature type="domain" description="SHSP" evidence="4">
    <location>
        <begin position="29"/>
        <end position="140"/>
    </location>
</feature>
<dbReference type="Gene3D" id="2.60.40.790">
    <property type="match status" value="1"/>
</dbReference>
<dbReference type="SUPFAM" id="SSF49764">
    <property type="entry name" value="HSP20-like chaperones"/>
    <property type="match status" value="1"/>
</dbReference>
<dbReference type="KEGG" id="ptaw:DW352_07675"/>
<dbReference type="PANTHER" id="PTHR47062">
    <property type="match status" value="1"/>
</dbReference>
<accession>A0A346A415</accession>
<name>A0A346A415_9HYPH</name>
<evidence type="ECO:0000313" key="6">
    <source>
        <dbReference type="Proteomes" id="UP000254889"/>
    </source>
</evidence>
<dbReference type="Pfam" id="PF00011">
    <property type="entry name" value="HSP20"/>
    <property type="match status" value="1"/>
</dbReference>
<evidence type="ECO:0000313" key="5">
    <source>
        <dbReference type="EMBL" id="AXK83912.1"/>
    </source>
</evidence>
<proteinExistence type="inferred from homology"/>
<organism evidence="5 6">
    <name type="scientific">Pseudolabrys taiwanensis</name>
    <dbReference type="NCBI Taxonomy" id="331696"/>
    <lineage>
        <taxon>Bacteria</taxon>
        <taxon>Pseudomonadati</taxon>
        <taxon>Pseudomonadota</taxon>
        <taxon>Alphaproteobacteria</taxon>
        <taxon>Hyphomicrobiales</taxon>
        <taxon>Xanthobacteraceae</taxon>
        <taxon>Pseudolabrys</taxon>
    </lineage>
</organism>
<comment type="similarity">
    <text evidence="2 3">Belongs to the small heat shock protein (HSP20) family.</text>
</comment>
<keyword evidence="6" id="KW-1185">Reference proteome</keyword>
<dbReference type="EMBL" id="CP031417">
    <property type="protein sequence ID" value="AXK83912.1"/>
    <property type="molecule type" value="Genomic_DNA"/>
</dbReference>
<protein>
    <submittedName>
        <fullName evidence="5">Heat-shock protein</fullName>
    </submittedName>
</protein>
<reference evidence="5 6" key="1">
    <citation type="submission" date="2018-07" db="EMBL/GenBank/DDBJ databases">
        <authorList>
            <person name="Quirk P.G."/>
            <person name="Krulwich T.A."/>
        </authorList>
    </citation>
    <scope>NUCLEOTIDE SEQUENCE [LARGE SCALE GENOMIC DNA]</scope>
    <source>
        <strain evidence="5 6">CC-BB4</strain>
    </source>
</reference>
<evidence type="ECO:0000259" key="4">
    <source>
        <dbReference type="PROSITE" id="PS01031"/>
    </source>
</evidence>
<dbReference type="PROSITE" id="PS01031">
    <property type="entry name" value="SHSP"/>
    <property type="match status" value="1"/>
</dbReference>
<evidence type="ECO:0000256" key="3">
    <source>
        <dbReference type="RuleBase" id="RU003616"/>
    </source>
</evidence>
<sequence length="157" mass="17714">MRTLNLDPFWRTSIGFDRLFDLVDQSLRVEPEDQYPPCNIIRTGENGYRISLAVAGFTPEQISVTVDQNVLAIAGRAEQKQDNGEYLYRGIAGRSFERRFNLADYVEVVSASLDNGLLQIDLVRELPEAMKPRRIEIASGKAVSDDKVRTIEHSRAA</sequence>
<dbReference type="InterPro" id="IPR002068">
    <property type="entry name" value="A-crystallin/Hsp20_dom"/>
</dbReference>